<organism evidence="2 3">
    <name type="scientific">Brachionus plicatilis</name>
    <name type="common">Marine rotifer</name>
    <name type="synonym">Brachionus muelleri</name>
    <dbReference type="NCBI Taxonomy" id="10195"/>
    <lineage>
        <taxon>Eukaryota</taxon>
        <taxon>Metazoa</taxon>
        <taxon>Spiralia</taxon>
        <taxon>Gnathifera</taxon>
        <taxon>Rotifera</taxon>
        <taxon>Eurotatoria</taxon>
        <taxon>Monogononta</taxon>
        <taxon>Pseudotrocha</taxon>
        <taxon>Ploima</taxon>
        <taxon>Brachionidae</taxon>
        <taxon>Brachionus</taxon>
    </lineage>
</organism>
<proteinExistence type="predicted"/>
<evidence type="ECO:0000256" key="1">
    <source>
        <dbReference type="SAM" id="MobiDB-lite"/>
    </source>
</evidence>
<protein>
    <submittedName>
        <fullName evidence="2">Uncharacterized protein</fullName>
    </submittedName>
</protein>
<dbReference type="AlphaFoldDB" id="A0A3M7PN53"/>
<name>A0A3M7PN53_BRAPC</name>
<feature type="region of interest" description="Disordered" evidence="1">
    <location>
        <begin position="1"/>
        <end position="29"/>
    </location>
</feature>
<accession>A0A3M7PN53</accession>
<evidence type="ECO:0000313" key="3">
    <source>
        <dbReference type="Proteomes" id="UP000276133"/>
    </source>
</evidence>
<sequence length="122" mass="13548">MGARPSHGRNSSTGRPSAIGILKNSDGKPVEPKDLATAIYEELDYLGYPFTESFSLKTLLLASTSTFYSIFEFLIKTIGISDPWNPSYLIPANQPKNFHQPISSSQPNAVQQNKNRIELIVY</sequence>
<keyword evidence="3" id="KW-1185">Reference proteome</keyword>
<dbReference type="Proteomes" id="UP000276133">
    <property type="component" value="Unassembled WGS sequence"/>
</dbReference>
<gene>
    <name evidence="2" type="ORF">BpHYR1_024464</name>
</gene>
<feature type="non-terminal residue" evidence="2">
    <location>
        <position position="122"/>
    </location>
</feature>
<comment type="caution">
    <text evidence="2">The sequence shown here is derived from an EMBL/GenBank/DDBJ whole genome shotgun (WGS) entry which is preliminary data.</text>
</comment>
<reference evidence="2 3" key="1">
    <citation type="journal article" date="2018" name="Sci. Rep.">
        <title>Genomic signatures of local adaptation to the degree of environmental predictability in rotifers.</title>
        <authorList>
            <person name="Franch-Gras L."/>
            <person name="Hahn C."/>
            <person name="Garcia-Roger E.M."/>
            <person name="Carmona M.J."/>
            <person name="Serra M."/>
            <person name="Gomez A."/>
        </authorList>
    </citation>
    <scope>NUCLEOTIDE SEQUENCE [LARGE SCALE GENOMIC DNA]</scope>
    <source>
        <strain evidence="2">HYR1</strain>
    </source>
</reference>
<dbReference type="EMBL" id="REGN01009863">
    <property type="protein sequence ID" value="RNA00205.1"/>
    <property type="molecule type" value="Genomic_DNA"/>
</dbReference>
<evidence type="ECO:0000313" key="2">
    <source>
        <dbReference type="EMBL" id="RNA00205.1"/>
    </source>
</evidence>